<name>A0A2H0YQG0_9BACT</name>
<reference evidence="2" key="1">
    <citation type="submission" date="2017-09" db="EMBL/GenBank/DDBJ databases">
        <title>Depth-based differentiation of microbial function through sediment-hosted aquifers and enrichment of novel symbionts in the deep terrestrial subsurface.</title>
        <authorList>
            <person name="Probst A.J."/>
            <person name="Ladd B."/>
            <person name="Jarett J.K."/>
            <person name="Geller-Mcgrath D.E."/>
            <person name="Sieber C.M.K."/>
            <person name="Emerson J.B."/>
            <person name="Anantharaman K."/>
            <person name="Thomas B.C."/>
            <person name="Malmstrom R."/>
            <person name="Stieglmeier M."/>
            <person name="Klingl A."/>
            <person name="Woyke T."/>
            <person name="Ryan C.M."/>
            <person name="Banfield J.F."/>
        </authorList>
    </citation>
    <scope>NUCLEOTIDE SEQUENCE [LARGE SCALE GENOMIC DNA]</scope>
</reference>
<comment type="caution">
    <text evidence="1">The sequence shown here is derived from an EMBL/GenBank/DDBJ whole genome shotgun (WGS) entry which is preliminary data.</text>
</comment>
<dbReference type="EMBL" id="PEXW01000037">
    <property type="protein sequence ID" value="PIS40741.1"/>
    <property type="molecule type" value="Genomic_DNA"/>
</dbReference>
<organism evidence="1 2">
    <name type="scientific">Candidatus Kerfeldbacteria bacterium CG08_land_8_20_14_0_20_43_14</name>
    <dbReference type="NCBI Taxonomy" id="2014246"/>
    <lineage>
        <taxon>Bacteria</taxon>
        <taxon>Candidatus Kerfeldiibacteriota</taxon>
    </lineage>
</organism>
<evidence type="ECO:0000313" key="2">
    <source>
        <dbReference type="Proteomes" id="UP000236845"/>
    </source>
</evidence>
<accession>A0A2H0YQG0</accession>
<protein>
    <submittedName>
        <fullName evidence="1">Uncharacterized protein</fullName>
    </submittedName>
</protein>
<dbReference type="Proteomes" id="UP000236845">
    <property type="component" value="Unassembled WGS sequence"/>
</dbReference>
<proteinExistence type="predicted"/>
<gene>
    <name evidence="1" type="ORF">COT26_01750</name>
</gene>
<sequence length="2462" mass="253972">MRKNNKKKLVKKISKRRKPFDVFGFFQHNLKQSAGFVVVFIIFGALMFGQAQNSGTPVYRISPADCSGWQAAKNAEKIDLLSSANRGDFSAENSAYISNVNIIVNGANSDDKQQLDDIKSTLVCSGFSLPDDLPKDGRLESASLKISLAANGFAESEDVVVLEYSLDGENWQNIDSFATTGQSSNGTHGGYWQVDLANFNLDQISKFQVRADFLAMPSDEVSSVFVDGMGLDISVKERPVLKNLKLPENSVRVEKNLYKATETPEIAVQVAEKSRLNFLGFDGVKREVEEVKVTDPSGAKFPVEFETSQSTSSRSTFEDYKLKNSNFKKPGKYKITFKIIQDNVEGEITRDFSWGVLVMNTDKSIYHPGETVKIGMGTLDSKGHTLCDTDLRLTVTSPWGEKKDFSTQDKTISLSPECGPTTVTNVPDYSAAYDTGVEGEYVFKLKAVTAEGVNEIEEKIPVKAVIAFDISRSGPTRVWPIAPYEMKLEITANENYQGSFSDFVPDDFAIISIDNNGQSASATGDRKSIDWQVDWQAGKTYTLSYIFNPPDISPAIFYLGKIKVGTFEEYRQWQIASDAVSGSNLATSGTAVNGQSYATASITPSSNALVLAWVVNSHASAANTVTLSGNSLTWEEVTNTTFSGGLYRLTLFRAMGASPTTGAVTVTVAGTANTGARWSITQYTGTDTSGTNGSGAVVQSQTNTATAAADLTVTLSAFGSTNNVTAAGFSIDNRAFIDNEAGWTEFGDSGNSAPGTELESEWIASNDTSAYASIASGTQNWGGIAVEIKAAVSTVTVSGTAYTNETGTTLNSSGGTIILVNGATGATFSDADGTDGSGVWSITGVTAPSNGDVLTIWIDGATADGTLALKYGASCTGTPNCTGLSIYQNRVIIRNEHTGSIANSDLANCDNDSGTNCANTEIGFTSNTNALTVSSGLELHIWTGDTYDPGGTVTTNATGGDLHVDDSATAYLDTATSAIGLDVLVDGGANLTIDADTTIAGGDITTSGTSAVVTTASGTPTVTISGTGSIGGGTTPSLTFYNLTLTGTPTLASDISIKNNLTLPASVTAGSTTVTMTGTNGTIVGGGATLNNLTIDPATTGATTLDTSDLTVSGTVNVATDDTFNIGSGRTLVHTGSTLTLNGTLSGPGRYTYRSSTAFPTSGSLSGSLILRFDTTSTNQTMSNRTDYQLVEIDNSGATNGRTVTMSASTHTLAGSLTVLSSGTGSVTLVGADNNPTVNVGGALTYTAGGGTKTITTGTGTWTVSGNVNLTNGTFTATANNTLTMNGSGTALTTASNQPFNFVANPGSGNTITLSDTFTTQLFGDVTISSGTLASAYNMTVNGGDLTGAGALNHTANTVTLYTSGVIGSSSTADWTLNNLTLSIGATGCTLAYNTTTGAGSGTMTINGTLTTQSCNCGESCGYQHTLDAGAKTWILTGATPASVSAITYLIGNTSTFRYTGVNPSSNVSVGFTGPSTTYYYYNLELQPSSAETYTLPGTTINVKNNFLVSADTTISADVWSEVAMIGPGTVDANGETLYNLKIDPVTSGTVTVQNTDVIVSNVFTVAVDDTLSISSARMVSHTGSYFLHNGTISGLGTLRFTDTSCGPGSGGTISSVVRYDATGGNILNTIFDARTYGGDVEVYVNTGNIRSIAMAAGTQQINGNFKIITDASQSQVLTMDASANPTVNITGDLTFTKGGSATPAIITGSGTWKVSGSVNFTNGTFTASTNNTLEMDGTAKTITSASQGLQKFKVSGGSVASADAMLVNQTFDVTAGGFTQAASANLSVYGNFTLAAGTTFTASTSGILILDGNPSPNTFTDSTSPKQNMGDVQIGLSPGTTDLASDTSVRSLTVNAGDTYNTNGYDVTSDGAITIDGIMDVNDDVETDGTYIICRGKFDLQATGTYANSSGTNVGSTLNMGIGAVVADVVNDLITAGTGSLYDLVVNDGGGAYTLTVNVQDPLVVLNNVTITGGVLDTVNTENNAISIGGNWTNSDLFTARSGTVTFNATGSGHTINPGGSSFYNLTFNGANGEWSPLTNTVTVTNDLIMTAGTFTTAAGTANVTVNGNVQCLTTCGTINMASTNTFTQSVAAAKSFGTNVAVATNWTFYNLTFTNTSGTNTITTNGTGTGQIIVANDLALTNTGTALTLDNNTNDRILDVNGSVSIGSGTTLSASSSASFTVAKSWTNNGVFTHNSGTVTLDSANAGTITGSTTFYNLYSSGIGAAKTITFVHGTTQTVEGTWTAVGSAGNLITLQRDNTGAWIITPTAATVSYVDVSWSTNSGNSFCATYSMDSLNNTGWNISTGAFCNKTLSVLLSGNTAALGTLSVSSVNQADITSTVTTNATSGYISMVKYDHTLTSGTDTIADTAGGTIVAGTAEYGASSSQSGNTIAQWNPAACSNTASTSNATALTTAFQSFASNAGAATSEVTTLCFEASITAASAAGSYHSNATVVTTARF</sequence>
<evidence type="ECO:0000313" key="1">
    <source>
        <dbReference type="EMBL" id="PIS40741.1"/>
    </source>
</evidence>